<dbReference type="Pfam" id="PF20150">
    <property type="entry name" value="2EXR"/>
    <property type="match status" value="1"/>
</dbReference>
<dbReference type="EMBL" id="JMSE01000001">
    <property type="protein sequence ID" value="KDN72363.1"/>
    <property type="molecule type" value="Genomic_DNA"/>
</dbReference>
<dbReference type="AlphaFoldDB" id="A0A066XSZ9"/>
<dbReference type="Proteomes" id="UP000027238">
    <property type="component" value="Unassembled WGS sequence"/>
</dbReference>
<dbReference type="OMA" id="NRESWAE"/>
<keyword evidence="3" id="KW-1185">Reference proteome</keyword>
<dbReference type="InterPro" id="IPR045518">
    <property type="entry name" value="2EXR"/>
</dbReference>
<gene>
    <name evidence="2" type="ORF">CSUB01_00046</name>
</gene>
<evidence type="ECO:0000313" key="3">
    <source>
        <dbReference type="Proteomes" id="UP000027238"/>
    </source>
</evidence>
<feature type="domain" description="2EXR" evidence="1">
    <location>
        <begin position="2"/>
        <end position="72"/>
    </location>
</feature>
<evidence type="ECO:0000313" key="2">
    <source>
        <dbReference type="EMBL" id="KDN72363.1"/>
    </source>
</evidence>
<dbReference type="OrthoDB" id="4809652at2759"/>
<sequence length="315" mass="36173">MFTQFEELPAEIRAEIWNLAFGGGHVVSNEARRHTPAAAALANRESWAEHRRRASMVTLAGRVYFNPETDIVVYSRLADHPTRLGDPRLRNDIHRRYRSHVATTNGDRRLEPPLLPRPIANPHPALRTAMIITGESGYPRSPPTVWEPPTHYMKDLIAVHERDPVMRLPRALLTDFPALETLWRVGSCAWSCPTLSYDRNTAKTLSLKFLEFRYYSASGRVMVRDMAKPARLEFWRIQRHITRSRIQQSSAYKVVVAIRIVRDRDMAPADMTDGWRVVQTFEEAAAAGQDELGYDLLPDRLWWMIFGGEIGRYIG</sequence>
<dbReference type="eggNOG" id="ENOG502R6AF">
    <property type="taxonomic scope" value="Eukaryota"/>
</dbReference>
<comment type="caution">
    <text evidence="2">The sequence shown here is derived from an EMBL/GenBank/DDBJ whole genome shotgun (WGS) entry which is preliminary data.</text>
</comment>
<dbReference type="HOGENOM" id="CLU_959808_0_0_1"/>
<accession>A0A066XSZ9</accession>
<evidence type="ECO:0000259" key="1">
    <source>
        <dbReference type="Pfam" id="PF20150"/>
    </source>
</evidence>
<organism evidence="2 3">
    <name type="scientific">Colletotrichum sublineola</name>
    <name type="common">Sorghum anthracnose fungus</name>
    <dbReference type="NCBI Taxonomy" id="1173701"/>
    <lineage>
        <taxon>Eukaryota</taxon>
        <taxon>Fungi</taxon>
        <taxon>Dikarya</taxon>
        <taxon>Ascomycota</taxon>
        <taxon>Pezizomycotina</taxon>
        <taxon>Sordariomycetes</taxon>
        <taxon>Hypocreomycetidae</taxon>
        <taxon>Glomerellales</taxon>
        <taxon>Glomerellaceae</taxon>
        <taxon>Colletotrichum</taxon>
        <taxon>Colletotrichum graminicola species complex</taxon>
    </lineage>
</organism>
<name>A0A066XSZ9_COLSU</name>
<protein>
    <recommendedName>
        <fullName evidence="1">2EXR domain-containing protein</fullName>
    </recommendedName>
</protein>
<reference evidence="3" key="1">
    <citation type="journal article" date="2014" name="Genome Announc.">
        <title>Draft genome sequence of Colletotrichum sublineola, a destructive pathogen of cultivated sorghum.</title>
        <authorList>
            <person name="Baroncelli R."/>
            <person name="Sanz-Martin J.M."/>
            <person name="Rech G.E."/>
            <person name="Sukno S.A."/>
            <person name="Thon M.R."/>
        </authorList>
    </citation>
    <scope>NUCLEOTIDE SEQUENCE [LARGE SCALE GENOMIC DNA]</scope>
    <source>
        <strain evidence="3">TX430BB</strain>
    </source>
</reference>
<proteinExistence type="predicted"/>